<reference evidence="1" key="1">
    <citation type="journal article" date="2014" name="Front. Microbiol.">
        <title>High frequency of phylogenetically diverse reductive dehalogenase-homologous genes in deep subseafloor sedimentary metagenomes.</title>
        <authorList>
            <person name="Kawai M."/>
            <person name="Futagami T."/>
            <person name="Toyoda A."/>
            <person name="Takaki Y."/>
            <person name="Nishi S."/>
            <person name="Hori S."/>
            <person name="Arai W."/>
            <person name="Tsubouchi T."/>
            <person name="Morono Y."/>
            <person name="Uchiyama I."/>
            <person name="Ito T."/>
            <person name="Fujiyama A."/>
            <person name="Inagaki F."/>
            <person name="Takami H."/>
        </authorList>
    </citation>
    <scope>NUCLEOTIDE SEQUENCE</scope>
    <source>
        <strain evidence="1">Expedition CK06-06</strain>
    </source>
</reference>
<dbReference type="EMBL" id="BARS01007564">
    <property type="protein sequence ID" value="GAF67444.1"/>
    <property type="molecule type" value="Genomic_DNA"/>
</dbReference>
<evidence type="ECO:0000313" key="1">
    <source>
        <dbReference type="EMBL" id="GAF67444.1"/>
    </source>
</evidence>
<organism evidence="1">
    <name type="scientific">marine sediment metagenome</name>
    <dbReference type="NCBI Taxonomy" id="412755"/>
    <lineage>
        <taxon>unclassified sequences</taxon>
        <taxon>metagenomes</taxon>
        <taxon>ecological metagenomes</taxon>
    </lineage>
</organism>
<accession>X0REW3</accession>
<protein>
    <submittedName>
        <fullName evidence="1">Uncharacterized protein</fullName>
    </submittedName>
</protein>
<name>X0REW3_9ZZZZ</name>
<sequence length="57" mass="6779">MTNIESKEPKENSKEKKRRYLYKFLLSALFRIEEKTDKKVPLAPYPKKAILIIIKAK</sequence>
<dbReference type="AlphaFoldDB" id="X0REW3"/>
<gene>
    <name evidence="1" type="ORF">S01H1_14530</name>
</gene>
<comment type="caution">
    <text evidence="1">The sequence shown here is derived from an EMBL/GenBank/DDBJ whole genome shotgun (WGS) entry which is preliminary data.</text>
</comment>
<proteinExistence type="predicted"/>